<keyword evidence="3" id="KW-0812">Transmembrane</keyword>
<dbReference type="CDD" id="cd11756">
    <property type="entry name" value="GH94N_ChvB_NdvB_1_like"/>
    <property type="match status" value="1"/>
</dbReference>
<dbReference type="EMBL" id="JBHSLL010000002">
    <property type="protein sequence ID" value="MFC5384398.1"/>
    <property type="molecule type" value="Genomic_DNA"/>
</dbReference>
<evidence type="ECO:0000313" key="8">
    <source>
        <dbReference type="Proteomes" id="UP001596016"/>
    </source>
</evidence>
<name>A0ABW0GVF4_9HYPH</name>
<feature type="transmembrane region" description="Helical" evidence="3">
    <location>
        <begin position="408"/>
        <end position="428"/>
    </location>
</feature>
<dbReference type="PANTHER" id="PTHR37469">
    <property type="entry name" value="CELLOBIONIC ACID PHOSPHORYLASE-RELATED"/>
    <property type="match status" value="1"/>
</dbReference>
<comment type="caution">
    <text evidence="7">The sequence shown here is derived from an EMBL/GenBank/DDBJ whole genome shotgun (WGS) entry which is preliminary data.</text>
</comment>
<feature type="transmembrane region" description="Helical" evidence="3">
    <location>
        <begin position="933"/>
        <end position="953"/>
    </location>
</feature>
<evidence type="ECO:0000259" key="4">
    <source>
        <dbReference type="Pfam" id="PF06165"/>
    </source>
</evidence>
<dbReference type="InterPro" id="IPR037820">
    <property type="entry name" value="GH94N_NdvB"/>
</dbReference>
<dbReference type="SUPFAM" id="SSF48208">
    <property type="entry name" value="Six-hairpin glycosidases"/>
    <property type="match status" value="1"/>
</dbReference>
<proteinExistence type="predicted"/>
<feature type="transmembrane region" description="Helical" evidence="3">
    <location>
        <begin position="440"/>
        <end position="469"/>
    </location>
</feature>
<keyword evidence="2" id="KW-0808">Transferase</keyword>
<dbReference type="InterPro" id="IPR052047">
    <property type="entry name" value="GH94_Enzymes"/>
</dbReference>
<dbReference type="Gene3D" id="1.50.10.140">
    <property type="match status" value="2"/>
</dbReference>
<keyword evidence="3" id="KW-1133">Transmembrane helix</keyword>
<dbReference type="Pfam" id="PF06165">
    <property type="entry name" value="GH94_b-supersand"/>
    <property type="match status" value="2"/>
</dbReference>
<dbReference type="InterPro" id="IPR033432">
    <property type="entry name" value="GH94_catalytic"/>
</dbReference>
<organism evidence="7 8">
    <name type="scientific">Aquamicrobium segne</name>
    <dbReference type="NCBI Taxonomy" id="469547"/>
    <lineage>
        <taxon>Bacteria</taxon>
        <taxon>Pseudomonadati</taxon>
        <taxon>Pseudomonadota</taxon>
        <taxon>Alphaproteobacteria</taxon>
        <taxon>Hyphomicrobiales</taxon>
        <taxon>Phyllobacteriaceae</taxon>
        <taxon>Aquamicrobium</taxon>
    </lineage>
</organism>
<evidence type="ECO:0000256" key="2">
    <source>
        <dbReference type="ARBA" id="ARBA00022679"/>
    </source>
</evidence>
<evidence type="ECO:0000256" key="1">
    <source>
        <dbReference type="ARBA" id="ARBA00022676"/>
    </source>
</evidence>
<evidence type="ECO:0000256" key="3">
    <source>
        <dbReference type="SAM" id="Phobius"/>
    </source>
</evidence>
<dbReference type="SUPFAM" id="SSF74650">
    <property type="entry name" value="Galactose mutarotase-like"/>
    <property type="match status" value="2"/>
</dbReference>
<dbReference type="GO" id="GO:0016787">
    <property type="term" value="F:hydrolase activity"/>
    <property type="evidence" value="ECO:0007669"/>
    <property type="project" value="UniProtKB-KW"/>
</dbReference>
<keyword evidence="8" id="KW-1185">Reference proteome</keyword>
<dbReference type="PANTHER" id="PTHR37469:SF2">
    <property type="entry name" value="CELLOBIONIC ACID PHOSPHORYLASE"/>
    <property type="match status" value="1"/>
</dbReference>
<dbReference type="Gene3D" id="2.60.420.10">
    <property type="entry name" value="Maltose phosphorylase, domain 3"/>
    <property type="match status" value="1"/>
</dbReference>
<feature type="domain" description="Glycosyl hydrolase 94 supersandwich" evidence="4">
    <location>
        <begin position="1553"/>
        <end position="1826"/>
    </location>
</feature>
<feature type="transmembrane region" description="Helical" evidence="3">
    <location>
        <begin position="875"/>
        <end position="896"/>
    </location>
</feature>
<feature type="domain" description="Glycoamylase-like" evidence="5">
    <location>
        <begin position="1299"/>
        <end position="1507"/>
    </location>
</feature>
<reference evidence="8" key="1">
    <citation type="journal article" date="2019" name="Int. J. Syst. Evol. Microbiol.">
        <title>The Global Catalogue of Microorganisms (GCM) 10K type strain sequencing project: providing services to taxonomists for standard genome sequencing and annotation.</title>
        <authorList>
            <consortium name="The Broad Institute Genomics Platform"/>
            <consortium name="The Broad Institute Genome Sequencing Center for Infectious Disease"/>
            <person name="Wu L."/>
            <person name="Ma J."/>
        </authorList>
    </citation>
    <scope>NUCLEOTIDE SEQUENCE [LARGE SCALE GENOMIC DNA]</scope>
    <source>
        <strain evidence="8">CGMCC 4.1415</strain>
    </source>
</reference>
<keyword evidence="3" id="KW-0472">Membrane</keyword>
<feature type="transmembrane region" description="Helical" evidence="3">
    <location>
        <begin position="834"/>
        <end position="855"/>
    </location>
</feature>
<dbReference type="InterPro" id="IPR010383">
    <property type="entry name" value="Glyco_hydrolase_94_b-supersand"/>
</dbReference>
<dbReference type="Gene3D" id="2.70.98.40">
    <property type="entry name" value="Glycoside hydrolase, family 65, N-terminal domain"/>
    <property type="match status" value="2"/>
</dbReference>
<sequence>MNLQISPDSLETTSVAVPLEEEPPIRAQFFQEDRLHLLGQQMARGDIQSVEGFAGLDFQSRIRDSATRVLEVYRSTNTAQAKGETVTPAAQWLLDNNYLVEETIYQIKRDLPRRFYQQLPEIELKAGLKIPRALAIAWAYVAHSDSSISAQAFKAIVDGFQSVEPMRIGEVWALPSLLRFVLIENLRRIAVRVESARKMRLIANEVADHALASANGGNREQMMSGYRAYARDTSFSTQLLYRLRDGSQNAGRALEWLEGELEKFGSDAEQIIIEEHQTLSQGNVTTGNIIQGLRLINDIDWTVWFEDVSRIDALLREKSDYSTLTFASRDQYRAAIEDLARRSAPHSEYDVAEMAVAMAARSAGRPEMAGAPSDVGFYLVGPLRPVLEKELGYQVPFSLSLKRSFSRAGWLGIAVPVFALTVLLLVMSGNALAALGLPTWAVALMLVLFSVPASEGALGFFNTVVLLFLKPTRLIGYDYKEEIPASARTLVVVPSLIGSYDDVEENIRNIEVHHLANVSDELYFALLSDWPDSDSELSASDTEILDFARAEIARLNQRYPSESAPRFHLLHRHRLYNPAQGTWMGWERKRGKLHELNLLLRGDGDTTFLPPEAPLPENIVYVMTLDADTRTTRDAVSRLIGKLAHPLNCPHYDPEARKVTAGYTILQPRITPSLTSGDEASFFQRVFSSDRGLDPYVFAVSDLYQDVFGAGTFTGKGLYHIDSFEAALKDRFDENTILSHDLVEGAFARSALVSDVELVEDYPTRYLVDASRQHRWSRGDWQLLNFIFNPRSGVPALSRWKMTDNLRRTLTPIFWVMAAIAGWTLLPFTQAAQWQALLILSLFMAPTFNIVDGLWPKSRDSTPRGHFSALGRDIAFGTALVALRVVLMAHSAWMMGDAIIRTLYRLFASRKNLLEWRTASQAHKSGANELSSYYSSMYGAVIIAIIGVALPVYADSTGAFVAFFFALFWIGSPAFAWLISRSAETEDRLRLAPSDKYALRVAARRTWLYYETFVTQEHHFLPPDNFQESPAPVVASRTSPTNVGVYLLSVVSARDFGWISMMDAVTRMEATLATIENMPRERGHLYNWYDTKTLKPLHPLYISSVDSGNLAGHLVAVAAACAQWSQAPSVHLHGDFEGVLDVVAILEESLAALPDDRRQLRPLRQRLADRLEGMRRAVRTIQKQPEMASIRTLNLSVLSGEIRKLAMAIDGEIGSGLSEDLRGWATRLDGVCEAHVQDSHSDDHTVKDLRSRLLQLHTRARRYAFEMDFSFLMRRERKLLSIGYRAEEHQLDEACYDLLASEARLTSLFAVAKGDLPTEHWFKLGRPIVEVGFRGALISWSGSIFEYLMPPLVMKEPQGSLLNQTNNLIIKRQIQYGRSRNVPWGISEAAYNARDRELTYQYTNFGVPGLGLKRGLAQNLVIAPYATILAAQFMPREAVENLKHLESIGALGRYGYHDAVDFTPQRVPEGKNHAVVQNYYAHHSGMSIAAIANVVYEGRLRDRFHSDPVIEAAELLLQEKAPREIPADTVRTEAEERPLMDGQETQSLDTRIISDPVSALRATSLMSNGHYSMMLTATGSGYSRWGDLSVTRWHPDPVEDRMGSYLFLRDVDSGEWWSATVEPKQAPGEITQTRFSDDKAVFVKNVQTLRSEVECIVISEGHGEGRRITLHNDGSDDRYIEVTSFAELVLAPEMADNAHPAFSKMFVETEITADKGAIFARRQKRDHNEPDIVMVHFISDPTGLPRDSEAETDRRAFIGRGRTIANPAAMDPGARLSGQSGFTLDPVIALRRKVRVPANKKVSLTFWTCVGAAREELDDAINRLDHPESFARQAMLSWTRSQVQTRHLELSLADAAIGQSLSGYLLYPDTDLRLPSDAIAKGLGKQSSLWPTSISGDYPIFAIRIDDLADVEIVAQALRYQEYMRARGLMADLVIVNEQSSSYVQDLQQAIDSLCENSRLRGSELGPRQHIFAVRRDLMDETTYRTLLATARVVLHTRNGRISDQIERAELTALQARVAAKNNSDTLPPRQDVPRAIVQTPPSSGKNLAEHKQADGTGLANWNGFGGFEGDGRRYVVRLTGNRVTPQPWINVIANENFGFHISAEGAAFTWSRNSRDYQITPWSNDPVRNRPGEGIYIHDLESGASFSPVAAMLRNEAAVYEAVHGQGFSTFRTSQNGLEVELTHLVDPADPIKLSRLRIRNTGTSAVRLRIYAYAEWVLGAHRSRTASTLVPAQDAATGALLASNPYNLDFGGRVAFLACDGHPDSVTANRAEFIGQGGSSEYPLAAFEGRVLSGRVEAGDDPCAALARDVEIAAGDEASILWLMGDAETEAQASALIARHCQADFDQRLDETNTDLRNFLDKIQVETPDKALDAMVNHWLPYQSLACRIRARSAFYQASGAFGFRDQLQDTLALLSHDPGLARAQILNAAGRQFPEGDVQHWWLPRTGAGVRTIISDDVVWLGHAVAYYIKVTGDLSILDEKLAFLLGRELGENEHDAFFIPETSDQNVALYEHCARALDLAIKRSGPDGLPLILGGDWNDGMNRVGAQGRGESVWLGWFLLKTLADFEPIAQAQGDEARAKAWRLHGETLKQALENTAWDGQWYRRGTFDDGTPLGSHLSQECQIDSIAQSWSVLSGKGDPARSRMAMEHAGKMLVDAEHKLVRLFTPPFSNWEKEPGYIKSYPPGVRENGGQYTHAATWFVIALAEMGQADEAYRCFSLLNPVNHALDELAAEHYRVEPYVVAADVYSADKAGRGGWTWYTGSASWLYRAAVEAILGIQQRGDMIDLKPQIPSHWEGYSARLSLGGGTQTLKVQRKAGATAATLEVDGRKVKGTSFPLKSGQTDIVMTLPGPAKPKMTRE</sequence>
<dbReference type="InterPro" id="IPR037018">
    <property type="entry name" value="GH65_N"/>
</dbReference>
<gene>
    <name evidence="7" type="ORF">ACFPLB_00245</name>
</gene>
<protein>
    <submittedName>
        <fullName evidence="7">GH36-type glycosyl hydrolase domain-containing protein</fullName>
    </submittedName>
</protein>
<dbReference type="InterPro" id="IPR008928">
    <property type="entry name" value="6-hairpin_glycosidase_sf"/>
</dbReference>
<dbReference type="Pfam" id="PF10091">
    <property type="entry name" value="Glycoamylase"/>
    <property type="match status" value="1"/>
</dbReference>
<evidence type="ECO:0000313" key="7">
    <source>
        <dbReference type="EMBL" id="MFC5384398.1"/>
    </source>
</evidence>
<dbReference type="Gene3D" id="1.50.10.10">
    <property type="match status" value="1"/>
</dbReference>
<accession>A0ABW0GVF4</accession>
<dbReference type="InterPro" id="IPR012341">
    <property type="entry name" value="6hp_glycosidase-like_sf"/>
</dbReference>
<keyword evidence="1" id="KW-0328">Glycosyltransferase</keyword>
<feature type="transmembrane region" description="Helical" evidence="3">
    <location>
        <begin position="809"/>
        <end position="828"/>
    </location>
</feature>
<dbReference type="SMART" id="SM01068">
    <property type="entry name" value="CBM_X"/>
    <property type="match status" value="2"/>
</dbReference>
<feature type="domain" description="Glycosyl hydrolase 94 catalytic" evidence="6">
    <location>
        <begin position="2361"/>
        <end position="2781"/>
    </location>
</feature>
<dbReference type="Proteomes" id="UP001596016">
    <property type="component" value="Unassembled WGS sequence"/>
</dbReference>
<evidence type="ECO:0000259" key="5">
    <source>
        <dbReference type="Pfam" id="PF10091"/>
    </source>
</evidence>
<dbReference type="CDD" id="cd11753">
    <property type="entry name" value="GH94N_ChvB_NdvB_2_like"/>
    <property type="match status" value="1"/>
</dbReference>
<dbReference type="InterPro" id="IPR019282">
    <property type="entry name" value="Glycoamylase-like_cons_dom"/>
</dbReference>
<dbReference type="InterPro" id="IPR037824">
    <property type="entry name" value="GH94N_2_NdvB"/>
</dbReference>
<feature type="domain" description="Glycosyl hydrolase 94 supersandwich" evidence="4">
    <location>
        <begin position="2073"/>
        <end position="2343"/>
    </location>
</feature>
<dbReference type="InterPro" id="IPR011013">
    <property type="entry name" value="Gal_mutarotase_sf_dom"/>
</dbReference>
<dbReference type="RefSeq" id="WP_378227261.1">
    <property type="nucleotide sequence ID" value="NZ_JBHSLL010000002.1"/>
</dbReference>
<feature type="transmembrane region" description="Helical" evidence="3">
    <location>
        <begin position="960"/>
        <end position="979"/>
    </location>
</feature>
<keyword evidence="7" id="KW-0378">Hydrolase</keyword>
<dbReference type="Pfam" id="PF17167">
    <property type="entry name" value="Glyco_hydro_94"/>
    <property type="match status" value="1"/>
</dbReference>
<evidence type="ECO:0000259" key="6">
    <source>
        <dbReference type="Pfam" id="PF17167"/>
    </source>
</evidence>